<organism evidence="1 2">
    <name type="scientific">Chryseobacterium viscerum</name>
    <dbReference type="NCBI Taxonomy" id="1037377"/>
    <lineage>
        <taxon>Bacteria</taxon>
        <taxon>Pseudomonadati</taxon>
        <taxon>Bacteroidota</taxon>
        <taxon>Flavobacteriia</taxon>
        <taxon>Flavobacteriales</taxon>
        <taxon>Weeksellaceae</taxon>
        <taxon>Chryseobacterium group</taxon>
        <taxon>Chryseobacterium</taxon>
    </lineage>
</organism>
<sequence length="130" mass="15386">MKTVLITKNKTIHLLIFILMGIITNAQEVNIWNKALNKNIILHQKVSEDSVYLSIDRRENKWLGKNVHVKTVNYWNNAPIEVTADCCKKNLLIIKRTFLGNNIVGDRLYFKKNKDKYYFKDLKEFEQKTE</sequence>
<evidence type="ECO:0000313" key="2">
    <source>
        <dbReference type="Proteomes" id="UP000326384"/>
    </source>
</evidence>
<dbReference type="EMBL" id="VTPV01000010">
    <property type="protein sequence ID" value="KAB1229571.1"/>
    <property type="molecule type" value="Genomic_DNA"/>
</dbReference>
<keyword evidence="2" id="KW-1185">Reference proteome</keyword>
<protein>
    <submittedName>
        <fullName evidence="1">Uncharacterized protein</fullName>
    </submittedName>
</protein>
<comment type="caution">
    <text evidence="1">The sequence shown here is derived from an EMBL/GenBank/DDBJ whole genome shotgun (WGS) entry which is preliminary data.</text>
</comment>
<dbReference type="RefSeq" id="WP_152290718.1">
    <property type="nucleotide sequence ID" value="NZ_VTPV01000010.1"/>
</dbReference>
<proteinExistence type="predicted"/>
<evidence type="ECO:0000313" key="1">
    <source>
        <dbReference type="EMBL" id="KAB1229571.1"/>
    </source>
</evidence>
<name>A0A5N4BMC7_9FLAO</name>
<accession>A0A5N4BMC7</accession>
<dbReference type="Proteomes" id="UP000326384">
    <property type="component" value="Unassembled WGS sequence"/>
</dbReference>
<gene>
    <name evidence="1" type="ORF">F8D52_16860</name>
</gene>
<reference evidence="1 2" key="1">
    <citation type="journal article" date="2019" name="Stand. Genomic Sci.">
        <title>Draft Whole-Genome Sequence of a Novel Chryseobacterium viscerum Strain Isolated from Fresh Water at Dripping Springs, New Mexico.</title>
        <authorList>
            <person name="Kyndt J.A."/>
            <person name="Moore T.C."/>
        </authorList>
    </citation>
    <scope>NUCLEOTIDE SEQUENCE [LARGE SCALE GENOMIC DNA]</scope>
    <source>
        <strain evidence="1 2">DPS</strain>
    </source>
</reference>